<evidence type="ECO:0000256" key="2">
    <source>
        <dbReference type="ARBA" id="ARBA00022603"/>
    </source>
</evidence>
<comment type="caution">
    <text evidence="5">The sequence shown here is derived from an EMBL/GenBank/DDBJ whole genome shotgun (WGS) entry which is preliminary data.</text>
</comment>
<dbReference type="InterPro" id="IPR013123">
    <property type="entry name" value="SpoU_subst-bd"/>
</dbReference>
<keyword evidence="2 5" id="KW-0489">Methyltransferase</keyword>
<organism evidence="5 6">
    <name type="scientific">Arcanobacterium wilhelmae</name>
    <dbReference type="NCBI Taxonomy" id="1803177"/>
    <lineage>
        <taxon>Bacteria</taxon>
        <taxon>Bacillati</taxon>
        <taxon>Actinomycetota</taxon>
        <taxon>Actinomycetes</taxon>
        <taxon>Actinomycetales</taxon>
        <taxon>Actinomycetaceae</taxon>
        <taxon>Arcanobacterium</taxon>
    </lineage>
</organism>
<dbReference type="SUPFAM" id="SSF55315">
    <property type="entry name" value="L30e-like"/>
    <property type="match status" value="1"/>
</dbReference>
<dbReference type="InterPro" id="IPR029026">
    <property type="entry name" value="tRNA_m1G_MTases_N"/>
</dbReference>
<dbReference type="Proteomes" id="UP001235966">
    <property type="component" value="Unassembled WGS sequence"/>
</dbReference>
<accession>A0ABT9NEY1</accession>
<evidence type="ECO:0000313" key="6">
    <source>
        <dbReference type="Proteomes" id="UP001235966"/>
    </source>
</evidence>
<comment type="similarity">
    <text evidence="1">Belongs to the class IV-like SAM-binding methyltransferase superfamily. RNA methyltransferase TrmH family.</text>
</comment>
<reference evidence="5 6" key="1">
    <citation type="submission" date="2023-07" db="EMBL/GenBank/DDBJ databases">
        <title>Sequencing the genomes of 1000 actinobacteria strains.</title>
        <authorList>
            <person name="Klenk H.-P."/>
        </authorList>
    </citation>
    <scope>NUCLEOTIDE SEQUENCE [LARGE SCALE GENOMIC DNA]</scope>
    <source>
        <strain evidence="5 6">DSM 102162</strain>
    </source>
</reference>
<name>A0ABT9NEY1_9ACTO</name>
<feature type="domain" description="RNA 2-O ribose methyltransferase substrate binding" evidence="4">
    <location>
        <begin position="31"/>
        <end position="104"/>
    </location>
</feature>
<keyword evidence="3" id="KW-0808">Transferase</keyword>
<dbReference type="SMART" id="SM00967">
    <property type="entry name" value="SpoU_sub_bind"/>
    <property type="match status" value="1"/>
</dbReference>
<dbReference type="InterPro" id="IPR029028">
    <property type="entry name" value="Alpha/beta_knot_MTases"/>
</dbReference>
<dbReference type="Pfam" id="PF00588">
    <property type="entry name" value="SpoU_methylase"/>
    <property type="match status" value="1"/>
</dbReference>
<sequence length="283" mass="30043">MRNTIDRMTGQLKKVAGLYSRNARRKWERAVVEGPQAVREVLSSAPELIRDVYATDEALASHPDVDSLLRAVDPFTHMLPRDLFEQLTTTAQGILAVIDIPDEVPFDSLMADSPNLIVCAVQLSDPGNLGTIVRSADAAGADAVILGQGSVEAMNPKVIRSTAGSLFHLPILEEEDVPSVVERVKAAGMQVLLADGGGDVDLVDLQHAAVMGALKGEAPEGIDLRRPTLWLVGNEAHGFTVAQRALADAVVSVPMWGGSESLNVAMATTLCLYASASAQRCAN</sequence>
<gene>
    <name evidence="5" type="ORF">J2S49_001817</name>
</gene>
<dbReference type="Gene3D" id="3.40.1280.10">
    <property type="match status" value="1"/>
</dbReference>
<dbReference type="GO" id="GO:0032259">
    <property type="term" value="P:methylation"/>
    <property type="evidence" value="ECO:0007669"/>
    <property type="project" value="UniProtKB-KW"/>
</dbReference>
<dbReference type="Gene3D" id="3.30.1330.30">
    <property type="match status" value="1"/>
</dbReference>
<dbReference type="InterPro" id="IPR001537">
    <property type="entry name" value="SpoU_MeTrfase"/>
</dbReference>
<dbReference type="CDD" id="cd18095">
    <property type="entry name" value="SpoU-like_rRNA-MTase"/>
    <property type="match status" value="1"/>
</dbReference>
<keyword evidence="6" id="KW-1185">Reference proteome</keyword>
<proteinExistence type="inferred from homology"/>
<dbReference type="PANTHER" id="PTHR43191">
    <property type="entry name" value="RRNA METHYLTRANSFERASE 3"/>
    <property type="match status" value="1"/>
</dbReference>
<dbReference type="GO" id="GO:0008168">
    <property type="term" value="F:methyltransferase activity"/>
    <property type="evidence" value="ECO:0007669"/>
    <property type="project" value="UniProtKB-KW"/>
</dbReference>
<dbReference type="EMBL" id="JAUSQW010000001">
    <property type="protein sequence ID" value="MDP9801741.1"/>
    <property type="molecule type" value="Genomic_DNA"/>
</dbReference>
<evidence type="ECO:0000256" key="3">
    <source>
        <dbReference type="ARBA" id="ARBA00022679"/>
    </source>
</evidence>
<protein>
    <submittedName>
        <fullName evidence="5">TrmH family RNA methyltransferase</fullName>
    </submittedName>
</protein>
<evidence type="ECO:0000259" key="4">
    <source>
        <dbReference type="SMART" id="SM00967"/>
    </source>
</evidence>
<evidence type="ECO:0000256" key="1">
    <source>
        <dbReference type="ARBA" id="ARBA00007228"/>
    </source>
</evidence>
<evidence type="ECO:0000313" key="5">
    <source>
        <dbReference type="EMBL" id="MDP9801741.1"/>
    </source>
</evidence>
<dbReference type="InterPro" id="IPR051259">
    <property type="entry name" value="rRNA_Methyltransferase"/>
</dbReference>
<dbReference type="PANTHER" id="PTHR43191:SF2">
    <property type="entry name" value="RRNA METHYLTRANSFERASE 3, MITOCHONDRIAL"/>
    <property type="match status" value="1"/>
</dbReference>
<dbReference type="SUPFAM" id="SSF75217">
    <property type="entry name" value="alpha/beta knot"/>
    <property type="match status" value="1"/>
</dbReference>
<dbReference type="RefSeq" id="WP_278060044.1">
    <property type="nucleotide sequence ID" value="NZ_CP121247.1"/>
</dbReference>
<dbReference type="InterPro" id="IPR029064">
    <property type="entry name" value="Ribosomal_eL30-like_sf"/>
</dbReference>